<accession>A0A9X4AQY7</accession>
<gene>
    <name evidence="2" type="ORF">KEG57_03355</name>
</gene>
<evidence type="ECO:0008006" key="4">
    <source>
        <dbReference type="Google" id="ProtNLM"/>
    </source>
</evidence>
<feature type="signal peptide" evidence="1">
    <location>
        <begin position="1"/>
        <end position="21"/>
    </location>
</feature>
<evidence type="ECO:0000313" key="2">
    <source>
        <dbReference type="EMBL" id="MDC3979522.1"/>
    </source>
</evidence>
<dbReference type="Proteomes" id="UP001151081">
    <property type="component" value="Unassembled WGS sequence"/>
</dbReference>
<dbReference type="EMBL" id="JAGTJJ010000001">
    <property type="protein sequence ID" value="MDC3979522.1"/>
    <property type="molecule type" value="Genomic_DNA"/>
</dbReference>
<evidence type="ECO:0000313" key="3">
    <source>
        <dbReference type="Proteomes" id="UP001151081"/>
    </source>
</evidence>
<keyword evidence="1" id="KW-0732">Signal</keyword>
<evidence type="ECO:0000256" key="1">
    <source>
        <dbReference type="SAM" id="SignalP"/>
    </source>
</evidence>
<sequence>MRMFSALLGMVLLGAASLLSACEGDSTNNDSGGAGGTGPTGRQACYDYCHALEVNSCPKASDTCTKQCDGLIDLYTTECEDELGAAYACRLPFTSTCADEEGACKDEWDTFEMCGGMHGCLILGSDSCPGGADMNGDVSCGCGDLCFGKTYQTDCSTPAGGTMTCKCLIDGVEVGTCDDGDQLYCKSATRGCCQAEYFKIPPPWGL</sequence>
<comment type="caution">
    <text evidence="2">The sequence shown here is derived from an EMBL/GenBank/DDBJ whole genome shotgun (WGS) entry which is preliminary data.</text>
</comment>
<dbReference type="RefSeq" id="WP_272418049.1">
    <property type="nucleotide sequence ID" value="NZ_JAGTJJ010000001.1"/>
</dbReference>
<dbReference type="PROSITE" id="PS51257">
    <property type="entry name" value="PROKAR_LIPOPROTEIN"/>
    <property type="match status" value="1"/>
</dbReference>
<reference evidence="2 3" key="1">
    <citation type="submission" date="2021-04" db="EMBL/GenBank/DDBJ databases">
        <title>Genome analysis of Polyangium sp.</title>
        <authorList>
            <person name="Li Y."/>
            <person name="Wang J."/>
        </authorList>
    </citation>
    <scope>NUCLEOTIDE SEQUENCE [LARGE SCALE GENOMIC DNA]</scope>
    <source>
        <strain evidence="2 3">SDU14</strain>
    </source>
</reference>
<protein>
    <recommendedName>
        <fullName evidence="4">Lipoprotein</fullName>
    </recommendedName>
</protein>
<feature type="chain" id="PRO_5040793824" description="Lipoprotein" evidence="1">
    <location>
        <begin position="22"/>
        <end position="206"/>
    </location>
</feature>
<keyword evidence="3" id="KW-1185">Reference proteome</keyword>
<dbReference type="AlphaFoldDB" id="A0A9X4AQY7"/>
<proteinExistence type="predicted"/>
<organism evidence="2 3">
    <name type="scientific">Polyangium jinanense</name>
    <dbReference type="NCBI Taxonomy" id="2829994"/>
    <lineage>
        <taxon>Bacteria</taxon>
        <taxon>Pseudomonadati</taxon>
        <taxon>Myxococcota</taxon>
        <taxon>Polyangia</taxon>
        <taxon>Polyangiales</taxon>
        <taxon>Polyangiaceae</taxon>
        <taxon>Polyangium</taxon>
    </lineage>
</organism>
<name>A0A9X4AQY7_9BACT</name>